<accession>A0A2N7S5T4</accession>
<evidence type="ECO:0000313" key="1">
    <source>
        <dbReference type="EMBL" id="PMQ21495.1"/>
    </source>
</evidence>
<sequence>MDELGNILIAGTGPVAVQSAVLLGTLPGELGIAGRGSQRANAFFDALDATAGTAQSTVQNPAHGALAGTVRFAHRYRGYQQVAGRWDTLVLAVTADAYLAVLRELAPEVLVSLRRVVLLSPTLGSAALVREFAGGQAADLEIISFSSYLGDTRPLEGTGGALVLSAGVKARIYAGSTHGHTPALQALCAIHAEAGTQVQLMDQPLEAEARNMSLYVHPALFFNEVALRAVFAPAPPIQYVYKLYPEGPVTPALIHALAQTWRELTAITTALGGKGVNLLAFMLQDGYPLHPQSISPAQAASFEQLPPIKQEYLLYVRYASLLIDPFSQPDDQGRYFDFSAIAFRPVFINELGQWDVPRMPKEDYYRTKIIAGLARKLAVPCPMIDSLLAAYETALEQAAHELAGQRRAPAFAVQDFAADLDMISAGIGSAV</sequence>
<dbReference type="InterPro" id="IPR016935">
    <property type="entry name" value="Opine_metallophore_DH"/>
</dbReference>
<evidence type="ECO:0000313" key="2">
    <source>
        <dbReference type="Proteomes" id="UP000235739"/>
    </source>
</evidence>
<dbReference type="RefSeq" id="WP_102598019.1">
    <property type="nucleotide sequence ID" value="NZ_JBQEJV010000038.1"/>
</dbReference>
<name>A0A2N7S5T4_9MICC</name>
<reference evidence="1 2" key="1">
    <citation type="journal article" date="2017" name="Elife">
        <title>Extensive horizontal gene transfer in cheese-associated bacteria.</title>
        <authorList>
            <person name="Bonham K.S."/>
            <person name="Wolfe B.E."/>
            <person name="Dutton R.J."/>
        </authorList>
    </citation>
    <scope>NUCLEOTIDE SEQUENCE [LARGE SCALE GENOMIC DNA]</scope>
    <source>
        <strain evidence="1 2">JB182</strain>
    </source>
</reference>
<gene>
    <name evidence="1" type="ORF">CIK84_08105</name>
</gene>
<dbReference type="AlphaFoldDB" id="A0A2N7S5T4"/>
<dbReference type="Pfam" id="PF10100">
    <property type="entry name" value="Staph_opine_DH"/>
    <property type="match status" value="1"/>
</dbReference>
<proteinExistence type="predicted"/>
<comment type="caution">
    <text evidence="1">The sequence shown here is derived from an EMBL/GenBank/DDBJ whole genome shotgun (WGS) entry which is preliminary data.</text>
</comment>
<dbReference type="Proteomes" id="UP000235739">
    <property type="component" value="Unassembled WGS sequence"/>
</dbReference>
<dbReference type="EMBL" id="PNQX01000001">
    <property type="protein sequence ID" value="PMQ21495.1"/>
    <property type="molecule type" value="Genomic_DNA"/>
</dbReference>
<organism evidence="1 2">
    <name type="scientific">Glutamicibacter arilaitensis</name>
    <dbReference type="NCBI Taxonomy" id="256701"/>
    <lineage>
        <taxon>Bacteria</taxon>
        <taxon>Bacillati</taxon>
        <taxon>Actinomycetota</taxon>
        <taxon>Actinomycetes</taxon>
        <taxon>Micrococcales</taxon>
        <taxon>Micrococcaceae</taxon>
        <taxon>Glutamicibacter</taxon>
    </lineage>
</organism>
<protein>
    <submittedName>
        <fullName evidence="1">DUF2338 domain-containing protein</fullName>
    </submittedName>
</protein>